<sequence length="213" mass="24471">MDFSKLERQPPHYYAPIPCQHDRNYNVLPFCRPTIRRPLWRIIITTVFFLLLAALLFLFWPSDPSLKIVRLHLNKLHVHTLPVISIDVSLHLTVKVRNVDVYSMDFRHIDVALKYRGKRLGKVRSGQGHVRALKSSCVDAVMEFSGVRILSDVMSLLEDLARGKVPLDTATVFTGKLGLLFFEYPLKAKMSCQLLVNTNNQSILHQNCFSENK</sequence>
<name>A0ABQ9NCB1_HEVBR</name>
<evidence type="ECO:0000313" key="7">
    <source>
        <dbReference type="EMBL" id="KAJ9190141.1"/>
    </source>
</evidence>
<keyword evidence="8" id="KW-1185">Reference proteome</keyword>
<feature type="domain" description="Late embryogenesis abundant protein LEA-2 subgroup" evidence="6">
    <location>
        <begin position="93"/>
        <end position="188"/>
    </location>
</feature>
<evidence type="ECO:0000256" key="3">
    <source>
        <dbReference type="ARBA" id="ARBA00022989"/>
    </source>
</evidence>
<accession>A0ABQ9NCB1</accession>
<dbReference type="Gene3D" id="2.60.40.1820">
    <property type="match status" value="1"/>
</dbReference>
<dbReference type="PANTHER" id="PTHR31234">
    <property type="entry name" value="LATE EMBRYOGENESIS ABUNDANT (LEA) HYDROXYPROLINE-RICH GLYCOPROTEIN FAMILY"/>
    <property type="match status" value="1"/>
</dbReference>
<dbReference type="InterPro" id="IPR004864">
    <property type="entry name" value="LEA_2"/>
</dbReference>
<dbReference type="EMBL" id="JARPOI010000001">
    <property type="protein sequence ID" value="KAJ9190141.1"/>
    <property type="molecule type" value="Genomic_DNA"/>
</dbReference>
<evidence type="ECO:0000313" key="8">
    <source>
        <dbReference type="Proteomes" id="UP001174677"/>
    </source>
</evidence>
<dbReference type="SUPFAM" id="SSF117070">
    <property type="entry name" value="LEA14-like"/>
    <property type="match status" value="1"/>
</dbReference>
<keyword evidence="4 5" id="KW-0472">Membrane</keyword>
<feature type="transmembrane region" description="Helical" evidence="5">
    <location>
        <begin position="39"/>
        <end position="60"/>
    </location>
</feature>
<dbReference type="PANTHER" id="PTHR31234:SF69">
    <property type="entry name" value="EXPRESSED PROTEIN"/>
    <property type="match status" value="1"/>
</dbReference>
<reference evidence="7" key="1">
    <citation type="journal article" date="2023" name="Plant Biotechnol. J.">
        <title>Chromosome-level wild Hevea brasiliensis genome provides new tools for genomic-assisted breeding and valuable loci to elevate rubber yield.</title>
        <authorList>
            <person name="Cheng H."/>
            <person name="Song X."/>
            <person name="Hu Y."/>
            <person name="Wu T."/>
            <person name="Yang Q."/>
            <person name="An Z."/>
            <person name="Feng S."/>
            <person name="Deng Z."/>
            <person name="Wu W."/>
            <person name="Zeng X."/>
            <person name="Tu M."/>
            <person name="Wang X."/>
            <person name="Huang H."/>
        </authorList>
    </citation>
    <scope>NUCLEOTIDE SEQUENCE</scope>
    <source>
        <strain evidence="7">MT/VB/25A 57/8</strain>
    </source>
</reference>
<keyword evidence="2 5" id="KW-0812">Transmembrane</keyword>
<dbReference type="Pfam" id="PF03168">
    <property type="entry name" value="LEA_2"/>
    <property type="match status" value="1"/>
</dbReference>
<proteinExistence type="predicted"/>
<evidence type="ECO:0000256" key="4">
    <source>
        <dbReference type="ARBA" id="ARBA00023136"/>
    </source>
</evidence>
<dbReference type="Proteomes" id="UP001174677">
    <property type="component" value="Chromosome 1"/>
</dbReference>
<evidence type="ECO:0000259" key="6">
    <source>
        <dbReference type="Pfam" id="PF03168"/>
    </source>
</evidence>
<comment type="caution">
    <text evidence="7">The sequence shown here is derived from an EMBL/GenBank/DDBJ whole genome shotgun (WGS) entry which is preliminary data.</text>
</comment>
<gene>
    <name evidence="7" type="ORF">P3X46_001369</name>
</gene>
<evidence type="ECO:0000256" key="1">
    <source>
        <dbReference type="ARBA" id="ARBA00004167"/>
    </source>
</evidence>
<evidence type="ECO:0000256" key="5">
    <source>
        <dbReference type="SAM" id="Phobius"/>
    </source>
</evidence>
<evidence type="ECO:0000256" key="2">
    <source>
        <dbReference type="ARBA" id="ARBA00022692"/>
    </source>
</evidence>
<keyword evidence="3 5" id="KW-1133">Transmembrane helix</keyword>
<protein>
    <recommendedName>
        <fullName evidence="6">Late embryogenesis abundant protein LEA-2 subgroup domain-containing protein</fullName>
    </recommendedName>
</protein>
<organism evidence="7 8">
    <name type="scientific">Hevea brasiliensis</name>
    <name type="common">Para rubber tree</name>
    <name type="synonym">Siphonia brasiliensis</name>
    <dbReference type="NCBI Taxonomy" id="3981"/>
    <lineage>
        <taxon>Eukaryota</taxon>
        <taxon>Viridiplantae</taxon>
        <taxon>Streptophyta</taxon>
        <taxon>Embryophyta</taxon>
        <taxon>Tracheophyta</taxon>
        <taxon>Spermatophyta</taxon>
        <taxon>Magnoliopsida</taxon>
        <taxon>eudicotyledons</taxon>
        <taxon>Gunneridae</taxon>
        <taxon>Pentapetalae</taxon>
        <taxon>rosids</taxon>
        <taxon>fabids</taxon>
        <taxon>Malpighiales</taxon>
        <taxon>Euphorbiaceae</taxon>
        <taxon>Crotonoideae</taxon>
        <taxon>Micrandreae</taxon>
        <taxon>Hevea</taxon>
    </lineage>
</organism>
<dbReference type="InterPro" id="IPR044839">
    <property type="entry name" value="NDR1-like"/>
</dbReference>
<comment type="subcellular location">
    <subcellularLocation>
        <location evidence="1">Membrane</location>
        <topology evidence="1">Single-pass membrane protein</topology>
    </subcellularLocation>
</comment>